<proteinExistence type="predicted"/>
<accession>E9GT50</accession>
<dbReference type="AlphaFoldDB" id="E9GT50"/>
<gene>
    <name evidence="1" type="ORF">DAPPUDRAFT_247922</name>
</gene>
<dbReference type="InParanoid" id="E9GT50"/>
<organism evidence="1 2">
    <name type="scientific">Daphnia pulex</name>
    <name type="common">Water flea</name>
    <dbReference type="NCBI Taxonomy" id="6669"/>
    <lineage>
        <taxon>Eukaryota</taxon>
        <taxon>Metazoa</taxon>
        <taxon>Ecdysozoa</taxon>
        <taxon>Arthropoda</taxon>
        <taxon>Crustacea</taxon>
        <taxon>Branchiopoda</taxon>
        <taxon>Diplostraca</taxon>
        <taxon>Cladocera</taxon>
        <taxon>Anomopoda</taxon>
        <taxon>Daphniidae</taxon>
        <taxon>Daphnia</taxon>
    </lineage>
</organism>
<reference evidence="1 2" key="1">
    <citation type="journal article" date="2011" name="Science">
        <title>The ecoresponsive genome of Daphnia pulex.</title>
        <authorList>
            <person name="Colbourne J.K."/>
            <person name="Pfrender M.E."/>
            <person name="Gilbert D."/>
            <person name="Thomas W.K."/>
            <person name="Tucker A."/>
            <person name="Oakley T.H."/>
            <person name="Tokishita S."/>
            <person name="Aerts A."/>
            <person name="Arnold G.J."/>
            <person name="Basu M.K."/>
            <person name="Bauer D.J."/>
            <person name="Caceres C.E."/>
            <person name="Carmel L."/>
            <person name="Casola C."/>
            <person name="Choi J.H."/>
            <person name="Detter J.C."/>
            <person name="Dong Q."/>
            <person name="Dusheyko S."/>
            <person name="Eads B.D."/>
            <person name="Frohlich T."/>
            <person name="Geiler-Samerotte K.A."/>
            <person name="Gerlach D."/>
            <person name="Hatcher P."/>
            <person name="Jogdeo S."/>
            <person name="Krijgsveld J."/>
            <person name="Kriventseva E.V."/>
            <person name="Kultz D."/>
            <person name="Laforsch C."/>
            <person name="Lindquist E."/>
            <person name="Lopez J."/>
            <person name="Manak J.R."/>
            <person name="Muller J."/>
            <person name="Pangilinan J."/>
            <person name="Patwardhan R.P."/>
            <person name="Pitluck S."/>
            <person name="Pritham E.J."/>
            <person name="Rechtsteiner A."/>
            <person name="Rho M."/>
            <person name="Rogozin I.B."/>
            <person name="Sakarya O."/>
            <person name="Salamov A."/>
            <person name="Schaack S."/>
            <person name="Shapiro H."/>
            <person name="Shiga Y."/>
            <person name="Skalitzky C."/>
            <person name="Smith Z."/>
            <person name="Souvorov A."/>
            <person name="Sung W."/>
            <person name="Tang Z."/>
            <person name="Tsuchiya D."/>
            <person name="Tu H."/>
            <person name="Vos H."/>
            <person name="Wang M."/>
            <person name="Wolf Y.I."/>
            <person name="Yamagata H."/>
            <person name="Yamada T."/>
            <person name="Ye Y."/>
            <person name="Shaw J.R."/>
            <person name="Andrews J."/>
            <person name="Crease T.J."/>
            <person name="Tang H."/>
            <person name="Lucas S.M."/>
            <person name="Robertson H.M."/>
            <person name="Bork P."/>
            <person name="Koonin E.V."/>
            <person name="Zdobnov E.M."/>
            <person name="Grigoriev I.V."/>
            <person name="Lynch M."/>
            <person name="Boore J.L."/>
        </authorList>
    </citation>
    <scope>NUCLEOTIDE SEQUENCE [LARGE SCALE GENOMIC DNA]</scope>
</reference>
<protein>
    <submittedName>
        <fullName evidence="1">Uncharacterized protein</fullName>
    </submittedName>
</protein>
<dbReference type="KEGG" id="dpx:DAPPUDRAFT_247922"/>
<dbReference type="Proteomes" id="UP000000305">
    <property type="component" value="Unassembled WGS sequence"/>
</dbReference>
<evidence type="ECO:0000313" key="2">
    <source>
        <dbReference type="Proteomes" id="UP000000305"/>
    </source>
</evidence>
<sequence>MLSEYPNQSSARWRDESPALFMMQLEQKVFALSHFLYLNRQHHQRFRSNPDQDKVATILRVWVLYLLLSPKTSSILKSSCTESISVAVHFSISHPIINFTCDIISRTAFVTTSTSTTHHCIKLETDVLLCLLHIDEVPRPLLRIAEDGITDITIKANDLLSRELGALTHVTVSVLVTEKLIDSCSRIFSGVAICTLPQKR</sequence>
<evidence type="ECO:0000313" key="1">
    <source>
        <dbReference type="EMBL" id="EFX77333.1"/>
    </source>
</evidence>
<dbReference type="EMBL" id="GL732563">
    <property type="protein sequence ID" value="EFX77333.1"/>
    <property type="molecule type" value="Genomic_DNA"/>
</dbReference>
<keyword evidence="2" id="KW-1185">Reference proteome</keyword>
<dbReference type="HOGENOM" id="CLU_1367472_0_0_1"/>
<name>E9GT50_DAPPU</name>